<dbReference type="PIRSF" id="PIRSF037004">
    <property type="entry name" value="UCP037004"/>
    <property type="match status" value="1"/>
</dbReference>
<dbReference type="Pfam" id="PF04463">
    <property type="entry name" value="2-thiour_desulf"/>
    <property type="match status" value="1"/>
</dbReference>
<name>A0A2S7UYH4_9GAMM</name>
<dbReference type="RefSeq" id="WP_105053062.1">
    <property type="nucleotide sequence ID" value="NZ_BMYG01000001.1"/>
</dbReference>
<dbReference type="OrthoDB" id="495783at2"/>
<reference evidence="2 3" key="1">
    <citation type="submission" date="2016-12" db="EMBL/GenBank/DDBJ databases">
        <title>Diversity of luminous bacteria.</title>
        <authorList>
            <person name="Yoshizawa S."/>
            <person name="Kogure K."/>
        </authorList>
    </citation>
    <scope>NUCLEOTIDE SEQUENCE [LARGE SCALE GENOMIC DNA]</scope>
    <source>
        <strain evidence="2 3">SA4-48</strain>
    </source>
</reference>
<protein>
    <recommendedName>
        <fullName evidence="1">DUF1722 domain-containing protein</fullName>
    </recommendedName>
</protein>
<dbReference type="PANTHER" id="PTHR30087:SF0">
    <property type="entry name" value="INNER MEMBRANE PROTEIN"/>
    <property type="match status" value="1"/>
</dbReference>
<keyword evidence="3" id="KW-1185">Reference proteome</keyword>
<dbReference type="Pfam" id="PF08349">
    <property type="entry name" value="DUF1722"/>
    <property type="match status" value="1"/>
</dbReference>
<dbReference type="InterPro" id="IPR007553">
    <property type="entry name" value="2-thiour_desulf"/>
</dbReference>
<organism evidence="2 3">
    <name type="scientific">Psychrosphaera saromensis</name>
    <dbReference type="NCBI Taxonomy" id="716813"/>
    <lineage>
        <taxon>Bacteria</taxon>
        <taxon>Pseudomonadati</taxon>
        <taxon>Pseudomonadota</taxon>
        <taxon>Gammaproteobacteria</taxon>
        <taxon>Alteromonadales</taxon>
        <taxon>Pseudoalteromonadaceae</taxon>
        <taxon>Psychrosphaera</taxon>
    </lineage>
</organism>
<dbReference type="InterPro" id="IPR017087">
    <property type="entry name" value="UCP037004"/>
</dbReference>
<dbReference type="EMBL" id="MSCH01000003">
    <property type="protein sequence ID" value="PQJ54542.1"/>
    <property type="molecule type" value="Genomic_DNA"/>
</dbReference>
<evidence type="ECO:0000259" key="1">
    <source>
        <dbReference type="Pfam" id="PF08349"/>
    </source>
</evidence>
<dbReference type="Proteomes" id="UP000239007">
    <property type="component" value="Unassembled WGS sequence"/>
</dbReference>
<sequence>MTQSVFAKEDLTIGISACLIGEKVRYDSGNKPSNFCINELGKYVTYKAFCPEVAIGLPIPRPTIRQIKQDDMIIVAQPDGSGDVTDPLIEYGKKVAELTKDMVGYVFCANSPTCGMERVKIYSPEGNSLKSDGIGVFSNEIMKANPLLPCEENGRLNDPIIRENFVARIYTYKRWHNLVASGVTKHKLMTFHSQHKYSVMSHNIVAYKALGRLLADADMDVEEMAKLYISGLMDALKIKATRRSHTNTLQHIQGYFSDHLSAEQRKELTDTIDEYRQGVMPLMVPLALIKHYLLEHPKEYLTQQTYLNPYPADLKLRYGY</sequence>
<evidence type="ECO:0000313" key="3">
    <source>
        <dbReference type="Proteomes" id="UP000239007"/>
    </source>
</evidence>
<evidence type="ECO:0000313" key="2">
    <source>
        <dbReference type="EMBL" id="PQJ54542.1"/>
    </source>
</evidence>
<feature type="domain" description="DUF1722" evidence="1">
    <location>
        <begin position="196"/>
        <end position="311"/>
    </location>
</feature>
<dbReference type="PANTHER" id="PTHR30087">
    <property type="entry name" value="INNER MEMBRANE PROTEIN"/>
    <property type="match status" value="1"/>
</dbReference>
<proteinExistence type="predicted"/>
<accession>A0A2S7UYH4</accession>
<dbReference type="InterPro" id="IPR013560">
    <property type="entry name" value="DUF1722"/>
</dbReference>
<dbReference type="AlphaFoldDB" id="A0A2S7UYH4"/>
<gene>
    <name evidence="2" type="ORF">BTO11_13390</name>
</gene>
<comment type="caution">
    <text evidence="2">The sequence shown here is derived from an EMBL/GenBank/DDBJ whole genome shotgun (WGS) entry which is preliminary data.</text>
</comment>